<reference evidence="2" key="1">
    <citation type="submission" date="2021-02" db="EMBL/GenBank/DDBJ databases">
        <authorList>
            <person name="Nowell W R."/>
        </authorList>
    </citation>
    <scope>NUCLEOTIDE SEQUENCE</scope>
</reference>
<evidence type="ECO:0000313" key="3">
    <source>
        <dbReference type="Proteomes" id="UP000663828"/>
    </source>
</evidence>
<protein>
    <submittedName>
        <fullName evidence="2">Uncharacterized protein</fullName>
    </submittedName>
</protein>
<dbReference type="EMBL" id="CAJNOR010001354">
    <property type="protein sequence ID" value="CAF1127575.1"/>
    <property type="molecule type" value="Genomic_DNA"/>
</dbReference>
<name>A0A814R1T5_ADIRI</name>
<dbReference type="EMBL" id="CAJNOJ010000019">
    <property type="protein sequence ID" value="CAF0835770.1"/>
    <property type="molecule type" value="Genomic_DNA"/>
</dbReference>
<evidence type="ECO:0000313" key="1">
    <source>
        <dbReference type="EMBL" id="CAF0835770.1"/>
    </source>
</evidence>
<dbReference type="Proteomes" id="UP000663828">
    <property type="component" value="Unassembled WGS sequence"/>
</dbReference>
<organism evidence="2 3">
    <name type="scientific">Adineta ricciae</name>
    <name type="common">Rotifer</name>
    <dbReference type="NCBI Taxonomy" id="249248"/>
    <lineage>
        <taxon>Eukaryota</taxon>
        <taxon>Metazoa</taxon>
        <taxon>Spiralia</taxon>
        <taxon>Gnathifera</taxon>
        <taxon>Rotifera</taxon>
        <taxon>Eurotatoria</taxon>
        <taxon>Bdelloidea</taxon>
        <taxon>Adinetida</taxon>
        <taxon>Adinetidae</taxon>
        <taxon>Adineta</taxon>
    </lineage>
</organism>
<dbReference type="AlphaFoldDB" id="A0A814R1T5"/>
<dbReference type="Proteomes" id="UP000663852">
    <property type="component" value="Unassembled WGS sequence"/>
</dbReference>
<comment type="caution">
    <text evidence="2">The sequence shown here is derived from an EMBL/GenBank/DDBJ whole genome shotgun (WGS) entry which is preliminary data.</text>
</comment>
<accession>A0A814R1T5</accession>
<gene>
    <name evidence="1" type="ORF">EDS130_LOCUS6578</name>
    <name evidence="2" type="ORF">XAT740_LOCUS19725</name>
</gene>
<sequence>MKLFLQQTGERRTPFIRILPGLLAIEKVQLQEELTLRETAFLLRQETYPFNHPDLDTSYNNIDIVSDVMDDRSLALLYLPRVFTLNHSDSVLVYKDSDSLSFLKTGNYLQVPQRTLTIRYQLLPSNHFG</sequence>
<keyword evidence="3" id="KW-1185">Reference proteome</keyword>
<evidence type="ECO:0000313" key="2">
    <source>
        <dbReference type="EMBL" id="CAF1127575.1"/>
    </source>
</evidence>
<proteinExistence type="predicted"/>